<dbReference type="VEuPathDB" id="FungiDB:CC77DRAFT_1085971"/>
<dbReference type="InterPro" id="IPR021109">
    <property type="entry name" value="Peptidase_aspartic_dom_sf"/>
</dbReference>
<dbReference type="PANTHER" id="PTHR47966:SF1">
    <property type="entry name" value="ASPARTYL PROTEINASE"/>
    <property type="match status" value="1"/>
</dbReference>
<dbReference type="EMBL" id="KV441473">
    <property type="protein sequence ID" value="OAG23107.1"/>
    <property type="molecule type" value="Genomic_DNA"/>
</dbReference>
<dbReference type="Proteomes" id="UP000077248">
    <property type="component" value="Unassembled WGS sequence"/>
</dbReference>
<keyword evidence="2" id="KW-0645">Protease</keyword>
<dbReference type="SUPFAM" id="SSF50630">
    <property type="entry name" value="Acid proteases"/>
    <property type="match status" value="1"/>
</dbReference>
<dbReference type="PANTHER" id="PTHR47966">
    <property type="entry name" value="BETA-SITE APP-CLEAVING ENZYME, ISOFORM A-RELATED"/>
    <property type="match status" value="1"/>
</dbReference>
<dbReference type="OMA" id="NDALYIC"/>
<sequence>MSNLKRISIVPNLACERAGMKQYASILKKYDFAPTTEGPFQMVDVATKNLKNFFKPKDKKATTPVLRKVEDDKTGEVKAEDQQNDALYICPLWSTELDRETKVAGIKSKHNVFDAKASKTFKKMNGASWRIRYGDGSTASGIVGTDNVTLGGLCIEGQAIELASKLSPQFTSGAGDGLLGLAFGHINTVKPKKVATPVEQMILQSDIPSSQELFTFLSRCGVSEPHYVPIDPSKGFWQFSSPTATLNGEIIQRPPGNTAIADTGTTLALVDDALCEKIYSTIPGAVYDKAHQGWTFPIGTKISDLPTLALAVGDKEFEVQKEDFGFAKCGAGMQYGGIQSRGKSEFDIFGDTWLKGVYAIFDQGKKRFGTVQRVEGMQNLAVPK</sequence>
<evidence type="ECO:0000259" key="5">
    <source>
        <dbReference type="PROSITE" id="PS51767"/>
    </source>
</evidence>
<dbReference type="GO" id="GO:0004190">
    <property type="term" value="F:aspartic-type endopeptidase activity"/>
    <property type="evidence" value="ECO:0007669"/>
    <property type="project" value="UniProtKB-KW"/>
</dbReference>
<dbReference type="CDD" id="cd06097">
    <property type="entry name" value="Aspergillopepsin_like"/>
    <property type="match status" value="1"/>
</dbReference>
<evidence type="ECO:0000256" key="4">
    <source>
        <dbReference type="ARBA" id="ARBA00022801"/>
    </source>
</evidence>
<evidence type="ECO:0000256" key="2">
    <source>
        <dbReference type="ARBA" id="ARBA00022670"/>
    </source>
</evidence>
<dbReference type="Gene3D" id="2.40.70.10">
    <property type="entry name" value="Acid Proteases"/>
    <property type="match status" value="2"/>
</dbReference>
<protein>
    <submittedName>
        <fullName evidence="6">Aspartic proteinase</fullName>
    </submittedName>
</protein>
<dbReference type="PROSITE" id="PS51767">
    <property type="entry name" value="PEPTIDASE_A1"/>
    <property type="match status" value="1"/>
</dbReference>
<accession>A0A177DU89</accession>
<evidence type="ECO:0000256" key="3">
    <source>
        <dbReference type="ARBA" id="ARBA00022750"/>
    </source>
</evidence>
<dbReference type="InterPro" id="IPR034163">
    <property type="entry name" value="Aspergillopepsin-like_cat_dom"/>
</dbReference>
<gene>
    <name evidence="6" type="ORF">CC77DRAFT_1085971</name>
</gene>
<reference evidence="6 7" key="1">
    <citation type="submission" date="2016-05" db="EMBL/GenBank/DDBJ databases">
        <title>Comparative analysis of secretome profiles of manganese(II)-oxidizing ascomycete fungi.</title>
        <authorList>
            <consortium name="DOE Joint Genome Institute"/>
            <person name="Zeiner C.A."/>
            <person name="Purvine S.O."/>
            <person name="Zink E.M."/>
            <person name="Wu S."/>
            <person name="Pasa-Tolic L."/>
            <person name="Chaput D.L."/>
            <person name="Haridas S."/>
            <person name="Grigoriev I.V."/>
            <person name="Santelli C.M."/>
            <person name="Hansel C.M."/>
        </authorList>
    </citation>
    <scope>NUCLEOTIDE SEQUENCE [LARGE SCALE GENOMIC DNA]</scope>
    <source>
        <strain evidence="6 7">SRC1lrK2f</strain>
    </source>
</reference>
<evidence type="ECO:0000256" key="1">
    <source>
        <dbReference type="ARBA" id="ARBA00007447"/>
    </source>
</evidence>
<dbReference type="InterPro" id="IPR033121">
    <property type="entry name" value="PEPTIDASE_A1"/>
</dbReference>
<keyword evidence="3" id="KW-0064">Aspartyl protease</keyword>
<evidence type="ECO:0000313" key="7">
    <source>
        <dbReference type="Proteomes" id="UP000077248"/>
    </source>
</evidence>
<dbReference type="InterPro" id="IPR001461">
    <property type="entry name" value="Aspartic_peptidase_A1"/>
</dbReference>
<dbReference type="GO" id="GO:0006508">
    <property type="term" value="P:proteolysis"/>
    <property type="evidence" value="ECO:0007669"/>
    <property type="project" value="UniProtKB-KW"/>
</dbReference>
<dbReference type="RefSeq" id="XP_018388528.1">
    <property type="nucleotide sequence ID" value="XM_018529426.1"/>
</dbReference>
<feature type="domain" description="Peptidase A1" evidence="5">
    <location>
        <begin position="26"/>
        <end position="371"/>
    </location>
</feature>
<dbReference type="AlphaFoldDB" id="A0A177DU89"/>
<keyword evidence="4" id="KW-0378">Hydrolase</keyword>
<name>A0A177DU89_ALTAL</name>
<dbReference type="Pfam" id="PF00026">
    <property type="entry name" value="Asp"/>
    <property type="match status" value="1"/>
</dbReference>
<organism evidence="6 7">
    <name type="scientific">Alternaria alternata</name>
    <name type="common">Alternaria rot fungus</name>
    <name type="synonym">Torula alternata</name>
    <dbReference type="NCBI Taxonomy" id="5599"/>
    <lineage>
        <taxon>Eukaryota</taxon>
        <taxon>Fungi</taxon>
        <taxon>Dikarya</taxon>
        <taxon>Ascomycota</taxon>
        <taxon>Pezizomycotina</taxon>
        <taxon>Dothideomycetes</taxon>
        <taxon>Pleosporomycetidae</taxon>
        <taxon>Pleosporales</taxon>
        <taxon>Pleosporineae</taxon>
        <taxon>Pleosporaceae</taxon>
        <taxon>Alternaria</taxon>
        <taxon>Alternaria sect. Alternaria</taxon>
        <taxon>Alternaria alternata complex</taxon>
    </lineage>
</organism>
<keyword evidence="7" id="KW-1185">Reference proteome</keyword>
<dbReference type="KEGG" id="aalt:CC77DRAFT_1085971"/>
<comment type="similarity">
    <text evidence="1">Belongs to the peptidase A1 family.</text>
</comment>
<dbReference type="GeneID" id="29115020"/>
<evidence type="ECO:0000313" key="6">
    <source>
        <dbReference type="EMBL" id="OAG23107.1"/>
    </source>
</evidence>
<proteinExistence type="inferred from homology"/>